<gene>
    <name evidence="2" type="ORF">MOTC310_26980</name>
</gene>
<evidence type="ECO:0000313" key="2">
    <source>
        <dbReference type="EMBL" id="MEE7493871.1"/>
    </source>
</evidence>
<name>A0ABU7TWU1_9HYPH</name>
<dbReference type="EMBL" id="MLCA01000014">
    <property type="protein sequence ID" value="MEE7493871.1"/>
    <property type="molecule type" value="Genomic_DNA"/>
</dbReference>
<dbReference type="InterPro" id="IPR056362">
    <property type="entry name" value="AtuA-like_ferredoxin_dom"/>
</dbReference>
<protein>
    <recommendedName>
        <fullName evidence="1">AtuA-like ferredoxin-fold domain-containing protein</fullName>
    </recommendedName>
</protein>
<keyword evidence="3" id="KW-1185">Reference proteome</keyword>
<dbReference type="PANTHER" id="PTHR47708">
    <property type="match status" value="1"/>
</dbReference>
<reference evidence="2 3" key="1">
    <citation type="journal article" date="2012" name="Genet. Mol. Biol.">
        <title>Analysis of 16S rRNA and mxaF genes revealing insights into Methylobacterium niche-specific plant association.</title>
        <authorList>
            <person name="Dourado M.N."/>
            <person name="Andreote F.D."/>
            <person name="Dini-Andreote F."/>
            <person name="Conti R."/>
            <person name="Araujo J.M."/>
            <person name="Araujo W.L."/>
        </authorList>
    </citation>
    <scope>NUCLEOTIDE SEQUENCE [LARGE SCALE GENOMIC DNA]</scope>
    <source>
        <strain evidence="2 3">TC3-10</strain>
    </source>
</reference>
<organism evidence="2 3">
    <name type="scientific">Methylobacterium oryzae</name>
    <dbReference type="NCBI Taxonomy" id="334852"/>
    <lineage>
        <taxon>Bacteria</taxon>
        <taxon>Pseudomonadati</taxon>
        <taxon>Pseudomonadota</taxon>
        <taxon>Alphaproteobacteria</taxon>
        <taxon>Hyphomicrobiales</taxon>
        <taxon>Methylobacteriaceae</taxon>
        <taxon>Methylobacterium</taxon>
    </lineage>
</organism>
<accession>A0ABU7TWU1</accession>
<evidence type="ECO:0000313" key="3">
    <source>
        <dbReference type="Proteomes" id="UP001355206"/>
    </source>
</evidence>
<dbReference type="RefSeq" id="WP_331289416.1">
    <property type="nucleotide sequence ID" value="NZ_MLBR01000014.1"/>
</dbReference>
<comment type="caution">
    <text evidence="2">The sequence shown here is derived from an EMBL/GenBank/DDBJ whole genome shotgun (WGS) entry which is preliminary data.</text>
</comment>
<feature type="domain" description="AtuA-like ferredoxin-fold" evidence="1">
    <location>
        <begin position="1"/>
        <end position="99"/>
    </location>
</feature>
<dbReference type="Proteomes" id="UP001355206">
    <property type="component" value="Unassembled WGS sequence"/>
</dbReference>
<dbReference type="PANTHER" id="PTHR47708:SF2">
    <property type="entry name" value="SI:CH73-132F6.5"/>
    <property type="match status" value="1"/>
</dbReference>
<evidence type="ECO:0000259" key="1">
    <source>
        <dbReference type="Pfam" id="PF23544"/>
    </source>
</evidence>
<dbReference type="Pfam" id="PF23544">
    <property type="entry name" value="AtuA_ferredoxin"/>
    <property type="match status" value="1"/>
</dbReference>
<proteinExistence type="predicted"/>
<sequence>MKLRALAHARTGDKGNTSNIALIAYDAADYEHLAAHVTAERVREHFRGIVTGAVTRYALPKIGALNFVLTGALGGGVTRSLALDAHGKGLGSALLDLDIPDRPAAGAAPPR</sequence>